<keyword evidence="2" id="KW-1185">Reference proteome</keyword>
<proteinExistence type="predicted"/>
<accession>A0ABD1YYC1</accession>
<dbReference type="EMBL" id="JBHFFA010000003">
    <property type="protein sequence ID" value="KAL2635685.1"/>
    <property type="molecule type" value="Genomic_DNA"/>
</dbReference>
<comment type="caution">
    <text evidence="1">The sequence shown here is derived from an EMBL/GenBank/DDBJ whole genome shotgun (WGS) entry which is preliminary data.</text>
</comment>
<evidence type="ECO:0000313" key="1">
    <source>
        <dbReference type="EMBL" id="KAL2635685.1"/>
    </source>
</evidence>
<dbReference type="Proteomes" id="UP001605036">
    <property type="component" value="Unassembled WGS sequence"/>
</dbReference>
<reference evidence="1 2" key="1">
    <citation type="submission" date="2024-09" db="EMBL/GenBank/DDBJ databases">
        <title>Chromosome-scale assembly of Riccia fluitans.</title>
        <authorList>
            <person name="Paukszto L."/>
            <person name="Sawicki J."/>
            <person name="Karawczyk K."/>
            <person name="Piernik-Szablinska J."/>
            <person name="Szczecinska M."/>
            <person name="Mazdziarz M."/>
        </authorList>
    </citation>
    <scope>NUCLEOTIDE SEQUENCE [LARGE SCALE GENOMIC DNA]</scope>
    <source>
        <strain evidence="1">Rf_01</strain>
        <tissue evidence="1">Aerial parts of the thallus</tissue>
    </source>
</reference>
<gene>
    <name evidence="1" type="ORF">R1flu_007164</name>
</gene>
<dbReference type="AlphaFoldDB" id="A0ABD1YYC1"/>
<evidence type="ECO:0000313" key="2">
    <source>
        <dbReference type="Proteomes" id="UP001605036"/>
    </source>
</evidence>
<protein>
    <submittedName>
        <fullName evidence="1">Uncharacterized protein</fullName>
    </submittedName>
</protein>
<sequence>MAPRISKNLKTKEVKIPHLTIAKRRKMENRDLGGLFVADWTKTYEDLVEELAGQQKVAILKYEYHGKPEELTLEV</sequence>
<name>A0ABD1YYC1_9MARC</name>
<organism evidence="1 2">
    <name type="scientific">Riccia fluitans</name>
    <dbReference type="NCBI Taxonomy" id="41844"/>
    <lineage>
        <taxon>Eukaryota</taxon>
        <taxon>Viridiplantae</taxon>
        <taxon>Streptophyta</taxon>
        <taxon>Embryophyta</taxon>
        <taxon>Marchantiophyta</taxon>
        <taxon>Marchantiopsida</taxon>
        <taxon>Marchantiidae</taxon>
        <taxon>Marchantiales</taxon>
        <taxon>Ricciaceae</taxon>
        <taxon>Riccia</taxon>
    </lineage>
</organism>